<evidence type="ECO:0000313" key="4">
    <source>
        <dbReference type="Proteomes" id="UP001152747"/>
    </source>
</evidence>
<keyword evidence="4" id="KW-1185">Reference proteome</keyword>
<feature type="region of interest" description="Disordered" evidence="2">
    <location>
        <begin position="1355"/>
        <end position="1381"/>
    </location>
</feature>
<accession>A0A9P1N319</accession>
<protein>
    <submittedName>
        <fullName evidence="3">Uncharacterized protein</fullName>
    </submittedName>
</protein>
<evidence type="ECO:0000256" key="1">
    <source>
        <dbReference type="SAM" id="Coils"/>
    </source>
</evidence>
<reference evidence="3" key="1">
    <citation type="submission" date="2022-11" db="EMBL/GenBank/DDBJ databases">
        <authorList>
            <person name="Kikuchi T."/>
        </authorList>
    </citation>
    <scope>NUCLEOTIDE SEQUENCE</scope>
    <source>
        <strain evidence="3">PS1010</strain>
    </source>
</reference>
<name>A0A9P1N319_9PELO</name>
<dbReference type="OrthoDB" id="5804203at2759"/>
<evidence type="ECO:0000256" key="2">
    <source>
        <dbReference type="SAM" id="MobiDB-lite"/>
    </source>
</evidence>
<sequence length="1428" mass="170307">MTTTRWNIETLLGLAQRYILKTRLSPNHVARIKKSYPKNEILCNSKALEVLQSLIEKSGNNLEIYGTPEELLKDLETFGDFPMNAEFHGLGPDCLNYLESPKCYWDQNGNGFMSKMDVFLNIYGNLSVIENDGDELLNELLMSWGNRFYRKLKNFYRFVSLEEAEEITRDSVRTFKNCSKNDVKFDSIDVLFSTISKFFDSTFDKTLMEKHRKSLLNYKKTKPFSKNHEFYKEIYQKHQKIDNILKNLINQPIFEESYGSRVCRIFDDEGNMFMMKEEVEIAIGRRIDEGENLHIGFLETLEVEKFEKLLNEFEIKKNDIHLVSQKIIRTERNIGVSIITPRGTHCKLAIDAFSDIFEYLSSGLRLFESSDFDKSKLRSIYEWFKEELDIYGGIMEKDSRNKNEKRMGRFFVEIWKIEKMIEKMKDKFGNEKVLIDSKKLNKKNRYNKIETVKIISSITNNILNISDEVVNSRFLYFSNSHRMSLMTPMLIYRIYEYCAKIGFISGDDDCRDFICKQGVCRQQLFRGFSCYCNMLISTNLEETKSTHHIKFMDIFKYCVVAENGEKYFDNDTCLLKTLDLSVINLTLEDQEIARAIYREQYSEMKRIFYLDKEETMQFVKDNTKQFNDQMLKISSFSYDCSKKSIIKWSDIPNEFAKFSKNLIVIILNQFLKNLEKATKVGIPSDVIAQLKKKCTFFQFFYNKCAQNMSNLAEFTKICHEKKERRCILRTMAKCRVDRQSSWHCFIDELLEFVQVYSDVTKGTDILIETIERYQLDKFDKYAVSEIEIDTLNMDENFAIIKKLVIFVPDIEFMQCSIKLPLKMGYGCVKVQAPNRKWVYHHIQAKFILFQCTACDVDLFFDQTELSKNKRDWKDELMLALKIIPQGYISTNIIDGLIKKCMNCVILRYSKKVHNRVALNIIHDKQYNELISLEEVTKLNMIHNKNEMNQFLKNGMFENSKNGEKIEIWKARYIFMMNWIENFMREDEKLKYEIKQAYTFCLPYLIIENHADWVNWMTKNYLKSANRLFDISKFEQCVVFWKKSEEKNFRFKETDLVEKHHWDTQKYDTITHFVGKSRMLMPNEQICESMREEQILKEKIEKTNNDVLGLLMNQVKLTTNIFSSNEFKPIQCLKNLLEKQFSDWFVQDDQEWFDRIFEDVDFVENFCEKFKNVLEFRTDEHGNREFREKKDAVLQQKENYEKQLMKTFWPNNKEQKKIRKETDLVKEITKQARKNEKKIEPVIMDSPKKTKKQIEKKEKQEKKVITVEIEKRIVEVCEFCDSNKTDLMRKTRRIDELERQNGQMTKEIEDLHSVVGNLKGQLTETRTKYRTESKNLKKDCENKEERICQLQNEIEQNRKESREERDNLSAEERKERRKMENEMTKMRNQLENLKFLNNTMTKQLIQKSAENDDLKIQLEIEKERNQESL</sequence>
<comment type="caution">
    <text evidence="3">The sequence shown here is derived from an EMBL/GenBank/DDBJ whole genome shotgun (WGS) entry which is preliminary data.</text>
</comment>
<evidence type="ECO:0000313" key="3">
    <source>
        <dbReference type="EMBL" id="CAI5448059.1"/>
    </source>
</evidence>
<organism evidence="3 4">
    <name type="scientific">Caenorhabditis angaria</name>
    <dbReference type="NCBI Taxonomy" id="860376"/>
    <lineage>
        <taxon>Eukaryota</taxon>
        <taxon>Metazoa</taxon>
        <taxon>Ecdysozoa</taxon>
        <taxon>Nematoda</taxon>
        <taxon>Chromadorea</taxon>
        <taxon>Rhabditida</taxon>
        <taxon>Rhabditina</taxon>
        <taxon>Rhabditomorpha</taxon>
        <taxon>Rhabditoidea</taxon>
        <taxon>Rhabditidae</taxon>
        <taxon>Peloderinae</taxon>
        <taxon>Caenorhabditis</taxon>
    </lineage>
</organism>
<gene>
    <name evidence="3" type="ORF">CAMP_LOCUS10696</name>
</gene>
<feature type="coiled-coil region" evidence="1">
    <location>
        <begin position="1182"/>
        <end position="1230"/>
    </location>
</feature>
<dbReference type="EMBL" id="CANHGI010000004">
    <property type="protein sequence ID" value="CAI5448059.1"/>
    <property type="molecule type" value="Genomic_DNA"/>
</dbReference>
<dbReference type="Proteomes" id="UP001152747">
    <property type="component" value="Unassembled WGS sequence"/>
</dbReference>
<keyword evidence="1" id="KW-0175">Coiled coil</keyword>
<proteinExistence type="predicted"/>